<dbReference type="Gene3D" id="3.40.50.2300">
    <property type="match status" value="1"/>
</dbReference>
<reference evidence="5 6" key="1">
    <citation type="submission" date="2021-04" db="EMBL/GenBank/DDBJ databases">
        <title>The genome sequence of Ideonella sp. 3Y2.</title>
        <authorList>
            <person name="Liu Y."/>
        </authorList>
    </citation>
    <scope>NUCLEOTIDE SEQUENCE [LARGE SCALE GENOMIC DNA]</scope>
    <source>
        <strain evidence="5 6">3Y2</strain>
    </source>
</reference>
<comment type="caution">
    <text evidence="5">The sequence shown here is derived from an EMBL/GenBank/DDBJ whole genome shotgun (WGS) entry which is preliminary data.</text>
</comment>
<dbReference type="PANTHER" id="PTHR45228:SF5">
    <property type="entry name" value="CYCLIC DI-GMP PHOSPHODIESTERASE VC_1348-RELATED"/>
    <property type="match status" value="1"/>
</dbReference>
<dbReference type="RefSeq" id="WP_210853926.1">
    <property type="nucleotide sequence ID" value="NZ_JAGQDD010000006.1"/>
</dbReference>
<evidence type="ECO:0000256" key="1">
    <source>
        <dbReference type="PROSITE-ProRule" id="PRU00169"/>
    </source>
</evidence>
<evidence type="ECO:0000259" key="3">
    <source>
        <dbReference type="PROSITE" id="PS50110"/>
    </source>
</evidence>
<feature type="domain" description="HD-GYP" evidence="4">
    <location>
        <begin position="153"/>
        <end position="376"/>
    </location>
</feature>
<keyword evidence="1" id="KW-0597">Phosphoprotein</keyword>
<keyword evidence="2" id="KW-0175">Coiled coil</keyword>
<feature type="coiled-coil region" evidence="2">
    <location>
        <begin position="125"/>
        <end position="159"/>
    </location>
</feature>
<dbReference type="Pfam" id="PF00072">
    <property type="entry name" value="Response_reg"/>
    <property type="match status" value="1"/>
</dbReference>
<sequence length="389" mass="42661">MSDPAPSRPTLLVVDDTPENLALLGGLLRGSFHVRVANSGLRALQVAARTPHPDLILLDVMMPDMDGFEVLRRLRRLPGLRETPVIFVTAMDDDRDELAGLELGAVDYIPKPVRPAILLARVRTQLELKSARDQLSDRNASLEHEIARRMRENEQIKSASLHALAMLAEARDNETGNHLHRTEAYVQALLERLRQSPQHADIDDDYCLMVARAAPLHDIGKVGIPDAILRKPGRLTASEFEQMKRHAEIGAEAIATAMSRATPEPAGRQTEALSSGALRFLEIARQIAGGHHEHWDGSGYPAGLAGLQIPLPARLMALADVYDALGCRRVYKPPMPLDEVEQVIVAGRGRQFDPAVVDAFVAQRDVFRAIAQRFADDDPAPAPPMQGPA</sequence>
<feature type="domain" description="Response regulatory" evidence="3">
    <location>
        <begin position="10"/>
        <end position="126"/>
    </location>
</feature>
<dbReference type="PROSITE" id="PS50110">
    <property type="entry name" value="RESPONSE_REGULATORY"/>
    <property type="match status" value="1"/>
</dbReference>
<accession>A0A940Y693</accession>
<gene>
    <name evidence="5" type="ORF">KAK03_10620</name>
</gene>
<dbReference type="EMBL" id="JAGQDD010000006">
    <property type="protein sequence ID" value="MBQ0930939.1"/>
    <property type="molecule type" value="Genomic_DNA"/>
</dbReference>
<dbReference type="SMART" id="SM00471">
    <property type="entry name" value="HDc"/>
    <property type="match status" value="1"/>
</dbReference>
<dbReference type="SUPFAM" id="SSF109604">
    <property type="entry name" value="HD-domain/PDEase-like"/>
    <property type="match status" value="1"/>
</dbReference>
<protein>
    <submittedName>
        <fullName evidence="5">Response regulator</fullName>
    </submittedName>
</protein>
<dbReference type="InterPro" id="IPR001789">
    <property type="entry name" value="Sig_transdc_resp-reg_receiver"/>
</dbReference>
<dbReference type="Pfam" id="PF13487">
    <property type="entry name" value="HD_5"/>
    <property type="match status" value="1"/>
</dbReference>
<name>A0A940Y693_9BURK</name>
<dbReference type="InterPro" id="IPR037522">
    <property type="entry name" value="HD_GYP_dom"/>
</dbReference>
<evidence type="ECO:0000256" key="2">
    <source>
        <dbReference type="SAM" id="Coils"/>
    </source>
</evidence>
<dbReference type="AlphaFoldDB" id="A0A940Y693"/>
<dbReference type="CDD" id="cd00077">
    <property type="entry name" value="HDc"/>
    <property type="match status" value="1"/>
</dbReference>
<dbReference type="Gene3D" id="1.10.3210.10">
    <property type="entry name" value="Hypothetical protein af1432"/>
    <property type="match status" value="1"/>
</dbReference>
<dbReference type="GO" id="GO:0000160">
    <property type="term" value="P:phosphorelay signal transduction system"/>
    <property type="evidence" value="ECO:0007669"/>
    <property type="project" value="InterPro"/>
</dbReference>
<feature type="modified residue" description="4-aspartylphosphate" evidence="1">
    <location>
        <position position="59"/>
    </location>
</feature>
<dbReference type="GO" id="GO:0008081">
    <property type="term" value="F:phosphoric diester hydrolase activity"/>
    <property type="evidence" value="ECO:0007669"/>
    <property type="project" value="UniProtKB-ARBA"/>
</dbReference>
<dbReference type="SUPFAM" id="SSF52172">
    <property type="entry name" value="CheY-like"/>
    <property type="match status" value="1"/>
</dbReference>
<dbReference type="PANTHER" id="PTHR45228">
    <property type="entry name" value="CYCLIC DI-GMP PHOSPHODIESTERASE TM_0186-RELATED"/>
    <property type="match status" value="1"/>
</dbReference>
<organism evidence="5 6">
    <name type="scientific">Ideonella alba</name>
    <dbReference type="NCBI Taxonomy" id="2824118"/>
    <lineage>
        <taxon>Bacteria</taxon>
        <taxon>Pseudomonadati</taxon>
        <taxon>Pseudomonadota</taxon>
        <taxon>Betaproteobacteria</taxon>
        <taxon>Burkholderiales</taxon>
        <taxon>Sphaerotilaceae</taxon>
        <taxon>Ideonella</taxon>
    </lineage>
</organism>
<keyword evidence="6" id="KW-1185">Reference proteome</keyword>
<evidence type="ECO:0000259" key="4">
    <source>
        <dbReference type="PROSITE" id="PS51832"/>
    </source>
</evidence>
<dbReference type="PROSITE" id="PS51832">
    <property type="entry name" value="HD_GYP"/>
    <property type="match status" value="1"/>
</dbReference>
<proteinExistence type="predicted"/>
<dbReference type="InterPro" id="IPR052020">
    <property type="entry name" value="Cyclic_di-GMP/3'3'-cGAMP_PDE"/>
</dbReference>
<dbReference type="SMART" id="SM00448">
    <property type="entry name" value="REC"/>
    <property type="match status" value="1"/>
</dbReference>
<evidence type="ECO:0000313" key="6">
    <source>
        <dbReference type="Proteomes" id="UP000676246"/>
    </source>
</evidence>
<dbReference type="Proteomes" id="UP000676246">
    <property type="component" value="Unassembled WGS sequence"/>
</dbReference>
<dbReference type="InterPro" id="IPR011006">
    <property type="entry name" value="CheY-like_superfamily"/>
</dbReference>
<evidence type="ECO:0000313" key="5">
    <source>
        <dbReference type="EMBL" id="MBQ0930939.1"/>
    </source>
</evidence>
<dbReference type="InterPro" id="IPR003607">
    <property type="entry name" value="HD/PDEase_dom"/>
</dbReference>